<dbReference type="EMBL" id="CADCXU010025857">
    <property type="protein sequence ID" value="CAB0013033.1"/>
    <property type="molecule type" value="Genomic_DNA"/>
</dbReference>
<accession>A0A6H5HGT8</accession>
<keyword evidence="2" id="KW-1185">Reference proteome</keyword>
<proteinExistence type="predicted"/>
<gene>
    <name evidence="1" type="ORF">NTEN_LOCUS17706</name>
</gene>
<organism evidence="1 2">
    <name type="scientific">Nesidiocoris tenuis</name>
    <dbReference type="NCBI Taxonomy" id="355587"/>
    <lineage>
        <taxon>Eukaryota</taxon>
        <taxon>Metazoa</taxon>
        <taxon>Ecdysozoa</taxon>
        <taxon>Arthropoda</taxon>
        <taxon>Hexapoda</taxon>
        <taxon>Insecta</taxon>
        <taxon>Pterygota</taxon>
        <taxon>Neoptera</taxon>
        <taxon>Paraneoptera</taxon>
        <taxon>Hemiptera</taxon>
        <taxon>Heteroptera</taxon>
        <taxon>Panheteroptera</taxon>
        <taxon>Cimicomorpha</taxon>
        <taxon>Miridae</taxon>
        <taxon>Dicyphina</taxon>
        <taxon>Nesidiocoris</taxon>
    </lineage>
</organism>
<name>A0A6H5HGT8_9HEMI</name>
<feature type="non-terminal residue" evidence="1">
    <location>
        <position position="76"/>
    </location>
</feature>
<dbReference type="Proteomes" id="UP000479000">
    <property type="component" value="Unassembled WGS sequence"/>
</dbReference>
<reference evidence="1 2" key="1">
    <citation type="submission" date="2020-02" db="EMBL/GenBank/DDBJ databases">
        <authorList>
            <person name="Ferguson B K."/>
        </authorList>
    </citation>
    <scope>NUCLEOTIDE SEQUENCE [LARGE SCALE GENOMIC DNA]</scope>
</reference>
<evidence type="ECO:0000313" key="1">
    <source>
        <dbReference type="EMBL" id="CAB0013033.1"/>
    </source>
</evidence>
<protein>
    <submittedName>
        <fullName evidence="1">Uncharacterized protein</fullName>
    </submittedName>
</protein>
<sequence length="76" mass="8883">MAGHLRHAVQSNRGVPLNFFSGEVEIEIALEDGLEPGKPSPRQFWLHGEKQRMELYFRQLRPKIRHQQLLSSITYL</sequence>
<evidence type="ECO:0000313" key="2">
    <source>
        <dbReference type="Proteomes" id="UP000479000"/>
    </source>
</evidence>
<dbReference type="AlphaFoldDB" id="A0A6H5HGT8"/>